<gene>
    <name evidence="1" type="ORF">VRS74_03740</name>
</gene>
<reference evidence="1 2" key="1">
    <citation type="submission" date="2024-01" db="EMBL/GenBank/DDBJ databases">
        <title>The genome sequence of Erythrobacteraceae sp. strain 1XM1-14.</title>
        <authorList>
            <person name="Liu Y."/>
        </authorList>
    </citation>
    <scope>NUCLEOTIDE SEQUENCE [LARGE SCALE GENOMIC DNA]</scope>
    <source>
        <strain evidence="1 2">1XM1-14</strain>
    </source>
</reference>
<sequence length="177" mass="18865">MSASEVSRPIKARYLPADAIVIEATEAERTALARRFGLPNILSLRAEVELDREAKAVLAKGTLTARIVQACAISGEEYETAIEEPLALRFVEEGRIDPALSEDEEIEIELSGDERDEIEFAGESFDLGEAVAQSLGLAIDPYAEGPNADAARKKAGIISDDAPSGPLAEALKALKGD</sequence>
<dbReference type="Pfam" id="PF02620">
    <property type="entry name" value="YceD"/>
    <property type="match status" value="1"/>
</dbReference>
<evidence type="ECO:0000313" key="1">
    <source>
        <dbReference type="EMBL" id="MEE1876794.1"/>
    </source>
</evidence>
<comment type="caution">
    <text evidence="1">The sequence shown here is derived from an EMBL/GenBank/DDBJ whole genome shotgun (WGS) entry which is preliminary data.</text>
</comment>
<protein>
    <submittedName>
        <fullName evidence="1">YceD family protein</fullName>
    </submittedName>
</protein>
<dbReference type="RefSeq" id="WP_354143904.1">
    <property type="nucleotide sequence ID" value="NZ_JAZDQV010000003.1"/>
</dbReference>
<dbReference type="EMBL" id="JAZDQV010000003">
    <property type="protein sequence ID" value="MEE1876794.1"/>
    <property type="molecule type" value="Genomic_DNA"/>
</dbReference>
<keyword evidence="2" id="KW-1185">Reference proteome</keyword>
<name>A0ABU7GCQ6_9SPHN</name>
<dbReference type="InterPro" id="IPR003772">
    <property type="entry name" value="YceD"/>
</dbReference>
<evidence type="ECO:0000313" key="2">
    <source>
        <dbReference type="Proteomes" id="UP001343492"/>
    </source>
</evidence>
<proteinExistence type="predicted"/>
<dbReference type="Proteomes" id="UP001343492">
    <property type="component" value="Unassembled WGS sequence"/>
</dbReference>
<organism evidence="1 2">
    <name type="scientific">Altererythrobacter litoralis</name>
    <dbReference type="NCBI Taxonomy" id="3113904"/>
    <lineage>
        <taxon>Bacteria</taxon>
        <taxon>Pseudomonadati</taxon>
        <taxon>Pseudomonadota</taxon>
        <taxon>Alphaproteobacteria</taxon>
        <taxon>Sphingomonadales</taxon>
        <taxon>Erythrobacteraceae</taxon>
        <taxon>Altererythrobacter</taxon>
    </lineage>
</organism>
<accession>A0ABU7GCQ6</accession>